<keyword evidence="5" id="KW-1185">Reference proteome</keyword>
<evidence type="ECO:0000256" key="1">
    <source>
        <dbReference type="ARBA" id="ARBA00004370"/>
    </source>
</evidence>
<sequence>MSKGPTDDDRSRTRLNITLYAATVLLACLAVALGVLIYDARGEQIDGVDVVPGAGQDVGRGIVQAVPAADADEQERTAAQLKAASEMVTSFVNFDHKEPDRTINAVQERSTGEFLKQYNEGVSGLKELAAEAQSTMQASVVWSGLVAGDDDSATVIVATTGSVTNKTTEFKKEARNYRIQVELVLEKGRWLTSDLQYVELG</sequence>
<dbReference type="AlphaFoldDB" id="A0A938YB51"/>
<accession>A0A938YB51</accession>
<evidence type="ECO:0000313" key="5">
    <source>
        <dbReference type="Proteomes" id="UP000663791"/>
    </source>
</evidence>
<feature type="transmembrane region" description="Helical" evidence="3">
    <location>
        <begin position="17"/>
        <end position="38"/>
    </location>
</feature>
<name>A0A938YB51_9ACTN</name>
<evidence type="ECO:0000256" key="3">
    <source>
        <dbReference type="SAM" id="Phobius"/>
    </source>
</evidence>
<dbReference type="GO" id="GO:0016020">
    <property type="term" value="C:membrane"/>
    <property type="evidence" value="ECO:0007669"/>
    <property type="project" value="UniProtKB-SubCell"/>
</dbReference>
<reference evidence="4" key="1">
    <citation type="submission" date="2021-01" db="EMBL/GenBank/DDBJ databases">
        <title>Novel species in genus Nocardioides.</title>
        <authorList>
            <person name="Zhang G."/>
        </authorList>
    </citation>
    <scope>NUCLEOTIDE SEQUENCE</scope>
    <source>
        <strain evidence="4">Zg-536</strain>
    </source>
</reference>
<dbReference type="PANTHER" id="PTHR37042:SF4">
    <property type="entry name" value="OUTER MEMBRANE PROTEIN RV1973"/>
    <property type="match status" value="1"/>
</dbReference>
<dbReference type="RefSeq" id="WP_205291912.1">
    <property type="nucleotide sequence ID" value="NZ_CP074406.1"/>
</dbReference>
<dbReference type="EMBL" id="JAERTX010000009">
    <property type="protein sequence ID" value="MBM9460609.1"/>
    <property type="molecule type" value="Genomic_DNA"/>
</dbReference>
<dbReference type="PANTHER" id="PTHR37042">
    <property type="entry name" value="OUTER MEMBRANE PROTEIN RV1973"/>
    <property type="match status" value="1"/>
</dbReference>
<evidence type="ECO:0000256" key="2">
    <source>
        <dbReference type="ARBA" id="ARBA00023136"/>
    </source>
</evidence>
<gene>
    <name evidence="4" type="ORF">JK386_11905</name>
</gene>
<dbReference type="Proteomes" id="UP000663791">
    <property type="component" value="Unassembled WGS sequence"/>
</dbReference>
<keyword evidence="3" id="KW-0812">Transmembrane</keyword>
<keyword evidence="2 3" id="KW-0472">Membrane</keyword>
<evidence type="ECO:0000313" key="4">
    <source>
        <dbReference type="EMBL" id="MBM9460609.1"/>
    </source>
</evidence>
<proteinExistence type="predicted"/>
<comment type="subcellular location">
    <subcellularLocation>
        <location evidence="1">Membrane</location>
    </subcellularLocation>
</comment>
<comment type="caution">
    <text evidence="4">The sequence shown here is derived from an EMBL/GenBank/DDBJ whole genome shotgun (WGS) entry which is preliminary data.</text>
</comment>
<keyword evidence="3" id="KW-1133">Transmembrane helix</keyword>
<organism evidence="4 5">
    <name type="scientific">Nocardioides faecalis</name>
    <dbReference type="NCBI Taxonomy" id="2803858"/>
    <lineage>
        <taxon>Bacteria</taxon>
        <taxon>Bacillati</taxon>
        <taxon>Actinomycetota</taxon>
        <taxon>Actinomycetes</taxon>
        <taxon>Propionibacteriales</taxon>
        <taxon>Nocardioidaceae</taxon>
        <taxon>Nocardioides</taxon>
    </lineage>
</organism>
<dbReference type="PROSITE" id="PS51257">
    <property type="entry name" value="PROKAR_LIPOPROTEIN"/>
    <property type="match status" value="1"/>
</dbReference>
<protein>
    <submittedName>
        <fullName evidence="4">Uncharacterized protein</fullName>
    </submittedName>
</protein>